<dbReference type="AlphaFoldDB" id="A0A317V1D0"/>
<keyword evidence="4 8" id="KW-0479">Metal-binding</keyword>
<keyword evidence="5 9" id="KW-0560">Oxidoreductase</keyword>
<comment type="similarity">
    <text evidence="2 9">Belongs to the cytochrome P450 family.</text>
</comment>
<dbReference type="VEuPathDB" id="FungiDB:BO83DRAFT_391137"/>
<accession>A0A317V1D0</accession>
<evidence type="ECO:0000256" key="10">
    <source>
        <dbReference type="SAM" id="SignalP"/>
    </source>
</evidence>
<comment type="caution">
    <text evidence="11">The sequence shown here is derived from an EMBL/GenBank/DDBJ whole genome shotgun (WGS) entry which is preliminary data.</text>
</comment>
<dbReference type="CDD" id="cd11042">
    <property type="entry name" value="CYP51-like"/>
    <property type="match status" value="1"/>
</dbReference>
<evidence type="ECO:0000313" key="11">
    <source>
        <dbReference type="EMBL" id="PWY67865.1"/>
    </source>
</evidence>
<dbReference type="PROSITE" id="PS00086">
    <property type="entry name" value="CYTOCHROME_P450"/>
    <property type="match status" value="1"/>
</dbReference>
<keyword evidence="10" id="KW-0732">Signal</keyword>
<dbReference type="GO" id="GO:0020037">
    <property type="term" value="F:heme binding"/>
    <property type="evidence" value="ECO:0007669"/>
    <property type="project" value="InterPro"/>
</dbReference>
<dbReference type="Gene3D" id="1.10.630.10">
    <property type="entry name" value="Cytochrome P450"/>
    <property type="match status" value="1"/>
</dbReference>
<dbReference type="GeneID" id="37054852"/>
<dbReference type="SUPFAM" id="SSF48264">
    <property type="entry name" value="Cytochrome P450"/>
    <property type="match status" value="1"/>
</dbReference>
<feature type="chain" id="PRO_5016314702" evidence="10">
    <location>
        <begin position="23"/>
        <end position="483"/>
    </location>
</feature>
<gene>
    <name evidence="11" type="ORF">BO83DRAFT_391137</name>
</gene>
<dbReference type="RefSeq" id="XP_025385803.1">
    <property type="nucleotide sequence ID" value="XM_025532890.1"/>
</dbReference>
<evidence type="ECO:0000256" key="2">
    <source>
        <dbReference type="ARBA" id="ARBA00010617"/>
    </source>
</evidence>
<keyword evidence="7 9" id="KW-0503">Monooxygenase</keyword>
<evidence type="ECO:0000313" key="12">
    <source>
        <dbReference type="Proteomes" id="UP000246171"/>
    </source>
</evidence>
<dbReference type="InterPro" id="IPR036396">
    <property type="entry name" value="Cyt_P450_sf"/>
</dbReference>
<reference evidence="11" key="1">
    <citation type="submission" date="2016-12" db="EMBL/GenBank/DDBJ databases">
        <title>The genomes of Aspergillus section Nigri reveals drivers in fungal speciation.</title>
        <authorList>
            <consortium name="DOE Joint Genome Institute"/>
            <person name="Vesth T.C."/>
            <person name="Nybo J."/>
            <person name="Theobald S."/>
            <person name="Brandl J."/>
            <person name="Frisvad J.C."/>
            <person name="Nielsen K.F."/>
            <person name="Lyhne E.K."/>
            <person name="Kogle M.E."/>
            <person name="Kuo A."/>
            <person name="Riley R."/>
            <person name="Clum A."/>
            <person name="Nolan M."/>
            <person name="Lipzen A."/>
            <person name="Salamov A."/>
            <person name="Henrissat B."/>
            <person name="Wiebenga A."/>
            <person name="De vries R.P."/>
            <person name="Grigoriev I.V."/>
            <person name="Mortensen U.H."/>
            <person name="Andersen M.R."/>
            <person name="Baker S.E."/>
        </authorList>
    </citation>
    <scope>NUCLEOTIDE SEQUENCE</scope>
    <source>
        <strain evidence="11">CBS 122712</strain>
    </source>
</reference>
<sequence>MWRIPVIVALVAGLLYWVRKQASQPSRKIPQPRIGLPVVGDAQAFGKSPISYIRQATARCGPVFQVDLLLTKIVMLRGAQLNRFYLDTREEVWSFGDGMGLFLEKVVVPGYLSHLKEMVSSLSRGVNRSTALEHYTRIAGEEARKIATNWAEKSDIEVFEQMSRYTHRVIVRCLMGQDFYDHHLDELLDLLHRMEADIGHPFHFLLPNWVSHGPARRLHHARDRMAAIFNERLQAREQNPEKWQDSLDYIAYTLKDSRTAHLRQYFAAHHTLLMFAAHTSTVASIAWTVLELLRNPTHLEALKTALATDADIHRSPTLIATLKETSRRYSGVNMIRWARQPHQLPADAAAPGKGNIVVPENCIVSISPYLTHHDPETYADPHIWDPTRWLEGGRLNETQKSNRWEVTYFPFGAGCHRCPGEQMAGMIAREMVAHMVKTYDVRWSSTGPPEDFEQLDFSRVGSAWLKGDARVTVKRDNLGMGKA</sequence>
<keyword evidence="6 8" id="KW-0408">Iron</keyword>
<dbReference type="InterPro" id="IPR002403">
    <property type="entry name" value="Cyt_P450_E_grp-IV"/>
</dbReference>
<evidence type="ECO:0000256" key="7">
    <source>
        <dbReference type="ARBA" id="ARBA00023033"/>
    </source>
</evidence>
<dbReference type="FunFam" id="1.10.630.10:FF:000168">
    <property type="entry name" value="Cytochrome P450"/>
    <property type="match status" value="1"/>
</dbReference>
<dbReference type="EMBL" id="MSFU01000021">
    <property type="protein sequence ID" value="PWY67865.1"/>
    <property type="molecule type" value="Genomic_DNA"/>
</dbReference>
<dbReference type="InterPro" id="IPR050529">
    <property type="entry name" value="CYP450_sterol_14alpha_dmase"/>
</dbReference>
<dbReference type="GO" id="GO:0004497">
    <property type="term" value="F:monooxygenase activity"/>
    <property type="evidence" value="ECO:0007669"/>
    <property type="project" value="UniProtKB-KW"/>
</dbReference>
<evidence type="ECO:0000256" key="4">
    <source>
        <dbReference type="ARBA" id="ARBA00022723"/>
    </source>
</evidence>
<dbReference type="PRINTS" id="PR00465">
    <property type="entry name" value="EP450IV"/>
</dbReference>
<dbReference type="OrthoDB" id="1055148at2759"/>
<keyword evidence="12" id="KW-1185">Reference proteome</keyword>
<evidence type="ECO:0000256" key="8">
    <source>
        <dbReference type="PIRSR" id="PIRSR602403-1"/>
    </source>
</evidence>
<evidence type="ECO:0000256" key="5">
    <source>
        <dbReference type="ARBA" id="ARBA00023002"/>
    </source>
</evidence>
<dbReference type="InterPro" id="IPR017972">
    <property type="entry name" value="Cyt_P450_CS"/>
</dbReference>
<dbReference type="InterPro" id="IPR001128">
    <property type="entry name" value="Cyt_P450"/>
</dbReference>
<evidence type="ECO:0000256" key="6">
    <source>
        <dbReference type="ARBA" id="ARBA00023004"/>
    </source>
</evidence>
<protein>
    <submittedName>
        <fullName evidence="11">Cytochrome P450</fullName>
    </submittedName>
</protein>
<feature type="signal peptide" evidence="10">
    <location>
        <begin position="1"/>
        <end position="22"/>
    </location>
</feature>
<feature type="binding site" description="axial binding residue" evidence="8">
    <location>
        <position position="418"/>
    </location>
    <ligand>
        <name>heme</name>
        <dbReference type="ChEBI" id="CHEBI:30413"/>
    </ligand>
    <ligandPart>
        <name>Fe</name>
        <dbReference type="ChEBI" id="CHEBI:18248"/>
    </ligandPart>
</feature>
<keyword evidence="3 8" id="KW-0349">Heme</keyword>
<dbReference type="Proteomes" id="UP000246171">
    <property type="component" value="Unassembled WGS sequence"/>
</dbReference>
<evidence type="ECO:0000256" key="9">
    <source>
        <dbReference type="RuleBase" id="RU000461"/>
    </source>
</evidence>
<dbReference type="GO" id="GO:0016705">
    <property type="term" value="F:oxidoreductase activity, acting on paired donors, with incorporation or reduction of molecular oxygen"/>
    <property type="evidence" value="ECO:0007669"/>
    <property type="project" value="InterPro"/>
</dbReference>
<organism evidence="11 12">
    <name type="scientific">Aspergillus eucalypticola (strain CBS 122712 / IBT 29274)</name>
    <dbReference type="NCBI Taxonomy" id="1448314"/>
    <lineage>
        <taxon>Eukaryota</taxon>
        <taxon>Fungi</taxon>
        <taxon>Dikarya</taxon>
        <taxon>Ascomycota</taxon>
        <taxon>Pezizomycotina</taxon>
        <taxon>Eurotiomycetes</taxon>
        <taxon>Eurotiomycetidae</taxon>
        <taxon>Eurotiales</taxon>
        <taxon>Aspergillaceae</taxon>
        <taxon>Aspergillus</taxon>
        <taxon>Aspergillus subgen. Circumdati</taxon>
    </lineage>
</organism>
<evidence type="ECO:0000256" key="3">
    <source>
        <dbReference type="ARBA" id="ARBA00022617"/>
    </source>
</evidence>
<proteinExistence type="inferred from homology"/>
<name>A0A317V1D0_ASPEC</name>
<dbReference type="Pfam" id="PF00067">
    <property type="entry name" value="p450"/>
    <property type="match status" value="1"/>
</dbReference>
<dbReference type="PANTHER" id="PTHR24304">
    <property type="entry name" value="CYTOCHROME P450 FAMILY 7"/>
    <property type="match status" value="1"/>
</dbReference>
<dbReference type="PANTHER" id="PTHR24304:SF2">
    <property type="entry name" value="24-HYDROXYCHOLESTEROL 7-ALPHA-HYDROXYLASE"/>
    <property type="match status" value="1"/>
</dbReference>
<evidence type="ECO:0000256" key="1">
    <source>
        <dbReference type="ARBA" id="ARBA00001971"/>
    </source>
</evidence>
<dbReference type="GO" id="GO:0005506">
    <property type="term" value="F:iron ion binding"/>
    <property type="evidence" value="ECO:0007669"/>
    <property type="project" value="InterPro"/>
</dbReference>
<comment type="cofactor">
    <cofactor evidence="1 8">
        <name>heme</name>
        <dbReference type="ChEBI" id="CHEBI:30413"/>
    </cofactor>
</comment>